<accession>A0A2N3L3V0</accession>
<organism evidence="1 2">
    <name type="scientific">Thalassospira lohafexi</name>
    <dbReference type="NCBI Taxonomy" id="744227"/>
    <lineage>
        <taxon>Bacteria</taxon>
        <taxon>Pseudomonadati</taxon>
        <taxon>Pseudomonadota</taxon>
        <taxon>Alphaproteobacteria</taxon>
        <taxon>Rhodospirillales</taxon>
        <taxon>Thalassospiraceae</taxon>
        <taxon>Thalassospira</taxon>
    </lineage>
</organism>
<sequence length="223" mass="23014">MSFVTNSFILGSRAIEELDYTGIGYYNPGGTFTGPRTLSSVPVGAADDGRTVIVALFYQSSGTTEPPVTGVTIGGVSATRIGDIGESGNPNEHYVEFWKAPLPSGTAADVVVTFTGSLFRVGVMSYRVIGYSSVFDSSAVGTLSEISLSTTVNVRAGGAVIGAVFNNGSATFTWAGVTEDEDSAPDNARSSASDMFASDEADRTISVTQSTNASPQAMSVISL</sequence>
<protein>
    <submittedName>
        <fullName evidence="1">Uncharacterized protein</fullName>
    </submittedName>
</protein>
<name>A0A2N3L3V0_9PROT</name>
<gene>
    <name evidence="1" type="ORF">COO92_16360</name>
</gene>
<dbReference type="Proteomes" id="UP000233332">
    <property type="component" value="Unassembled WGS sequence"/>
</dbReference>
<reference evidence="1 2" key="1">
    <citation type="submission" date="2017-09" db="EMBL/GenBank/DDBJ databases">
        <title>Biodiversity and function of Thalassospira species in the particle-attached aromatic-hydrocarbon-degrading consortia from the surface seawater of the China South Sea.</title>
        <authorList>
            <person name="Dong C."/>
            <person name="Lai Q."/>
            <person name="Shao Z."/>
        </authorList>
    </citation>
    <scope>NUCLEOTIDE SEQUENCE [LARGE SCALE GENOMIC DNA]</scope>
    <source>
        <strain evidence="1 2">139Z-12</strain>
    </source>
</reference>
<dbReference type="AlphaFoldDB" id="A0A2N3L3V0"/>
<dbReference type="EMBL" id="NXGX01000006">
    <property type="protein sequence ID" value="PKR57513.1"/>
    <property type="molecule type" value="Genomic_DNA"/>
</dbReference>
<proteinExistence type="predicted"/>
<keyword evidence="2" id="KW-1185">Reference proteome</keyword>
<evidence type="ECO:0000313" key="1">
    <source>
        <dbReference type="EMBL" id="PKR57513.1"/>
    </source>
</evidence>
<evidence type="ECO:0000313" key="2">
    <source>
        <dbReference type="Proteomes" id="UP000233332"/>
    </source>
</evidence>
<dbReference type="RefSeq" id="WP_101303826.1">
    <property type="nucleotide sequence ID" value="NZ_NXGX01000006.1"/>
</dbReference>
<comment type="caution">
    <text evidence="1">The sequence shown here is derived from an EMBL/GenBank/DDBJ whole genome shotgun (WGS) entry which is preliminary data.</text>
</comment>